<reference evidence="3 4" key="1">
    <citation type="submission" date="2020-03" db="EMBL/GenBank/DDBJ databases">
        <title>Genomic Encyclopedia of Type Strains, Phase IV (KMG-IV): sequencing the most valuable type-strain genomes for metagenomic binning, comparative biology and taxonomic classification.</title>
        <authorList>
            <person name="Goeker M."/>
        </authorList>
    </citation>
    <scope>NUCLEOTIDE SEQUENCE [LARGE SCALE GENOMIC DNA]</scope>
    <source>
        <strain evidence="3 4">DSM 105096</strain>
    </source>
</reference>
<dbReference type="InterPro" id="IPR058625">
    <property type="entry name" value="MdtA-like_BSH"/>
</dbReference>
<evidence type="ECO:0000256" key="1">
    <source>
        <dbReference type="SAM" id="Phobius"/>
    </source>
</evidence>
<name>A0ABX0X898_9BACT</name>
<keyword evidence="1" id="KW-1133">Transmembrane helix</keyword>
<dbReference type="SUPFAM" id="SSF111369">
    <property type="entry name" value="HlyD-like secretion proteins"/>
    <property type="match status" value="1"/>
</dbReference>
<dbReference type="Gene3D" id="2.40.30.170">
    <property type="match status" value="1"/>
</dbReference>
<proteinExistence type="predicted"/>
<protein>
    <submittedName>
        <fullName evidence="3">Multidrug efflux pump subunit AcrA (Membrane-fusion protein)</fullName>
    </submittedName>
</protein>
<keyword evidence="1" id="KW-0812">Transmembrane</keyword>
<sequence length="397" mass="43966">MSKKTPWYSTALKAVVGIMIILAGFFGMKQLGLLKGEAPKRDIPERIKVVEVKTINNGNLSTTLAIQGRLQAYNKIALFTEVGGAVRETGRPFKEGTYFKKGQTLLRIDDNEARFTLQSQKATLMNAVANMMPDLKIDYPESFAVWNDYLTNFDVDQTLPALPEARDQREKLFVAGRNLYSQFYSIKSLEDRLAKYTLTAPFSGVLTEAVVDQGAVVRPGQQLGEIMATGYYELVATVPLSELQFLETGGKVDLYSEDIAGRWSGTIRRISDQIDGGSQTVDVFIGVTGRELREGMYLRGEADARVFENVVEIDRNKLIDEEKVFVVENDTLLRQLPVTVRKFSRDRVIIAGLPDGAKLLDSEVAGPYDGMRVKLATAQESSETAAKPVTASEPVSK</sequence>
<dbReference type="Gene3D" id="1.10.287.470">
    <property type="entry name" value="Helix hairpin bin"/>
    <property type="match status" value="1"/>
</dbReference>
<evidence type="ECO:0000259" key="2">
    <source>
        <dbReference type="Pfam" id="PF25917"/>
    </source>
</evidence>
<dbReference type="Pfam" id="PF25917">
    <property type="entry name" value="BSH_RND"/>
    <property type="match status" value="1"/>
</dbReference>
<keyword evidence="4" id="KW-1185">Reference proteome</keyword>
<feature type="transmembrane region" description="Helical" evidence="1">
    <location>
        <begin position="6"/>
        <end position="26"/>
    </location>
</feature>
<evidence type="ECO:0000313" key="3">
    <source>
        <dbReference type="EMBL" id="NJC25052.1"/>
    </source>
</evidence>
<keyword evidence="1" id="KW-0472">Membrane</keyword>
<evidence type="ECO:0000313" key="4">
    <source>
        <dbReference type="Proteomes" id="UP000770785"/>
    </source>
</evidence>
<gene>
    <name evidence="3" type="ORF">GGR27_000533</name>
</gene>
<accession>A0ABX0X898</accession>
<dbReference type="PANTHER" id="PTHR30469:SF15">
    <property type="entry name" value="HLYD FAMILY OF SECRETION PROTEINS"/>
    <property type="match status" value="1"/>
</dbReference>
<dbReference type="EMBL" id="JAATJH010000001">
    <property type="protein sequence ID" value="NJC25052.1"/>
    <property type="molecule type" value="Genomic_DNA"/>
</dbReference>
<dbReference type="PANTHER" id="PTHR30469">
    <property type="entry name" value="MULTIDRUG RESISTANCE PROTEIN MDTA"/>
    <property type="match status" value="1"/>
</dbReference>
<dbReference type="RefSeq" id="WP_168035827.1">
    <property type="nucleotide sequence ID" value="NZ_JAATJH010000001.1"/>
</dbReference>
<comment type="caution">
    <text evidence="3">The sequence shown here is derived from an EMBL/GenBank/DDBJ whole genome shotgun (WGS) entry which is preliminary data.</text>
</comment>
<feature type="domain" description="Multidrug resistance protein MdtA-like barrel-sandwich hybrid" evidence="2">
    <location>
        <begin position="82"/>
        <end position="227"/>
    </location>
</feature>
<dbReference type="Gene3D" id="2.40.50.100">
    <property type="match status" value="1"/>
</dbReference>
<organism evidence="3 4">
    <name type="scientific">Neolewinella antarctica</name>
    <dbReference type="NCBI Taxonomy" id="442734"/>
    <lineage>
        <taxon>Bacteria</taxon>
        <taxon>Pseudomonadati</taxon>
        <taxon>Bacteroidota</taxon>
        <taxon>Saprospiria</taxon>
        <taxon>Saprospirales</taxon>
        <taxon>Lewinellaceae</taxon>
        <taxon>Neolewinella</taxon>
    </lineage>
</organism>
<dbReference type="Proteomes" id="UP000770785">
    <property type="component" value="Unassembled WGS sequence"/>
</dbReference>